<feature type="non-terminal residue" evidence="1">
    <location>
        <position position="1"/>
    </location>
</feature>
<dbReference type="EMBL" id="VBAN01000002">
    <property type="protein sequence ID" value="TMI85554.1"/>
    <property type="molecule type" value="Genomic_DNA"/>
</dbReference>
<gene>
    <name evidence="1" type="ORF">E6H03_00100</name>
</gene>
<reference evidence="1 2" key="1">
    <citation type="journal article" date="2019" name="Nat. Microbiol.">
        <title>Mediterranean grassland soil C-N compound turnover is dependent on rainfall and depth, and is mediated by genomically divergent microorganisms.</title>
        <authorList>
            <person name="Diamond S."/>
            <person name="Andeer P.F."/>
            <person name="Li Z."/>
            <person name="Crits-Christoph A."/>
            <person name="Burstein D."/>
            <person name="Anantharaman K."/>
            <person name="Lane K.R."/>
            <person name="Thomas B.C."/>
            <person name="Pan C."/>
            <person name="Northen T.R."/>
            <person name="Banfield J.F."/>
        </authorList>
    </citation>
    <scope>NUCLEOTIDE SEQUENCE [LARGE SCALE GENOMIC DNA]</scope>
    <source>
        <strain evidence="1">NP_6</strain>
    </source>
</reference>
<evidence type="ECO:0000313" key="2">
    <source>
        <dbReference type="Proteomes" id="UP000318093"/>
    </source>
</evidence>
<accession>A0A537JPX5</accession>
<name>A0A537JPX5_9BACT</name>
<proteinExistence type="predicted"/>
<comment type="caution">
    <text evidence="1">The sequence shown here is derived from an EMBL/GenBank/DDBJ whole genome shotgun (WGS) entry which is preliminary data.</text>
</comment>
<sequence length="133" mass="14276">YVMCGDRQLAAEYAARAIARSRDVGQPDEEARTRIVLGVLAAERGDLPAAEQEMLAAAQRCRRSGMMPELVTIYHALGRLAGRQGQYKEAAAYHEQAFQALRAMKSTDVMAALHVTELVSGGAEGALGHHPSG</sequence>
<organism evidence="1 2">
    <name type="scientific">Candidatus Segetimicrobium genomatis</name>
    <dbReference type="NCBI Taxonomy" id="2569760"/>
    <lineage>
        <taxon>Bacteria</taxon>
        <taxon>Bacillati</taxon>
        <taxon>Candidatus Sysuimicrobiota</taxon>
        <taxon>Candidatus Sysuimicrobiia</taxon>
        <taxon>Candidatus Sysuimicrobiales</taxon>
        <taxon>Candidatus Segetimicrobiaceae</taxon>
        <taxon>Candidatus Segetimicrobium</taxon>
    </lineage>
</organism>
<protein>
    <submittedName>
        <fullName evidence="1">Tetratricopeptide repeat protein</fullName>
    </submittedName>
</protein>
<dbReference type="InterPro" id="IPR011990">
    <property type="entry name" value="TPR-like_helical_dom_sf"/>
</dbReference>
<dbReference type="Proteomes" id="UP000318093">
    <property type="component" value="Unassembled WGS sequence"/>
</dbReference>
<evidence type="ECO:0000313" key="1">
    <source>
        <dbReference type="EMBL" id="TMI85554.1"/>
    </source>
</evidence>
<dbReference type="Pfam" id="PF13424">
    <property type="entry name" value="TPR_12"/>
    <property type="match status" value="1"/>
</dbReference>
<dbReference type="Gene3D" id="1.25.40.10">
    <property type="entry name" value="Tetratricopeptide repeat domain"/>
    <property type="match status" value="1"/>
</dbReference>
<dbReference type="SUPFAM" id="SSF48452">
    <property type="entry name" value="TPR-like"/>
    <property type="match status" value="1"/>
</dbReference>
<dbReference type="AlphaFoldDB" id="A0A537JPX5"/>